<sequence>MEIKKVVIGGINIAVVRNDTVVISDVQSALDLMATVQYEVDSRRIIIHKSLISDSFFDLKTRLAGEILQKFINYKVKIAIVGDFSIYTSKSLKDFIYECNKGNDIFYLETEQQAIEKLSILK</sequence>
<dbReference type="EMBL" id="NUYN01000010">
    <property type="protein sequence ID" value="PFN27779.1"/>
    <property type="molecule type" value="Genomic_DNA"/>
</dbReference>
<dbReference type="AlphaFoldDB" id="A0A2A8R256"/>
<reference evidence="1 2" key="1">
    <citation type="submission" date="2017-09" db="EMBL/GenBank/DDBJ databases">
        <title>Large-scale bioinformatics analysis of Bacillus genomes uncovers conserved roles of natural products in bacterial physiology.</title>
        <authorList>
            <consortium name="Agbiome Team Llc"/>
            <person name="Bleich R.M."/>
            <person name="Grubbs K.J."/>
            <person name="Santa Maria K.C."/>
            <person name="Allen S.E."/>
            <person name="Farag S."/>
            <person name="Shank E.A."/>
            <person name="Bowers A."/>
        </authorList>
    </citation>
    <scope>NUCLEOTIDE SEQUENCE [LARGE SCALE GENOMIC DNA]</scope>
    <source>
        <strain evidence="1 2">AFS076905</strain>
    </source>
</reference>
<gene>
    <name evidence="1" type="ORF">COJ50_06545</name>
</gene>
<proteinExistence type="predicted"/>
<name>A0A2A8R256_BACCE</name>
<comment type="caution">
    <text evidence="1">The sequence shown here is derived from an EMBL/GenBank/DDBJ whole genome shotgun (WGS) entry which is preliminary data.</text>
</comment>
<evidence type="ECO:0000313" key="2">
    <source>
        <dbReference type="Proteomes" id="UP000225182"/>
    </source>
</evidence>
<evidence type="ECO:0000313" key="1">
    <source>
        <dbReference type="EMBL" id="PFN27779.1"/>
    </source>
</evidence>
<dbReference type="InterPro" id="IPR025438">
    <property type="entry name" value="DUF4180"/>
</dbReference>
<accession>A0A2A8R256</accession>
<organism evidence="1 2">
    <name type="scientific">Bacillus cereus</name>
    <dbReference type="NCBI Taxonomy" id="1396"/>
    <lineage>
        <taxon>Bacteria</taxon>
        <taxon>Bacillati</taxon>
        <taxon>Bacillota</taxon>
        <taxon>Bacilli</taxon>
        <taxon>Bacillales</taxon>
        <taxon>Bacillaceae</taxon>
        <taxon>Bacillus</taxon>
        <taxon>Bacillus cereus group</taxon>
    </lineage>
</organism>
<dbReference type="Proteomes" id="UP000225182">
    <property type="component" value="Unassembled WGS sequence"/>
</dbReference>
<protein>
    <submittedName>
        <fullName evidence="1">Cytoplasmic protein</fullName>
    </submittedName>
</protein>
<dbReference type="Pfam" id="PF13788">
    <property type="entry name" value="DUF4180"/>
    <property type="match status" value="1"/>
</dbReference>
<dbReference type="RefSeq" id="WP_098388018.1">
    <property type="nucleotide sequence ID" value="NZ_NTXK01000164.1"/>
</dbReference>